<dbReference type="Proteomes" id="UP000002730">
    <property type="component" value="Chromosome"/>
</dbReference>
<evidence type="ECO:0000259" key="1">
    <source>
        <dbReference type="Pfam" id="PF07796"/>
    </source>
</evidence>
<dbReference type="EMBL" id="CP002160">
    <property type="protein sequence ID" value="ADL51002.1"/>
    <property type="molecule type" value="Genomic_DNA"/>
</dbReference>
<accession>D9SUU7</accession>
<gene>
    <name evidence="2" type="ordered locus">Clocel_1247</name>
</gene>
<dbReference type="InterPro" id="IPR012437">
    <property type="entry name" value="DUF1638"/>
</dbReference>
<organism evidence="2 3">
    <name type="scientific">Clostridium cellulovorans (strain ATCC 35296 / DSM 3052 / OCM 3 / 743B)</name>
    <dbReference type="NCBI Taxonomy" id="573061"/>
    <lineage>
        <taxon>Bacteria</taxon>
        <taxon>Bacillati</taxon>
        <taxon>Bacillota</taxon>
        <taxon>Clostridia</taxon>
        <taxon>Eubacteriales</taxon>
        <taxon>Clostridiaceae</taxon>
        <taxon>Clostridium</taxon>
    </lineage>
</organism>
<sequence>MSIKVIACEVMKEELLSIKPKAAIDFEFISMGLHLYPNKLQKEIQSILDKSLNYSRIILAFGLCGGSIKNVKVKNSILTIPKVHDCIPILLGSKEKYYKLKDEEKGTFYLSGGWMLTEKSILSEHKRICERFGERKALKVIDKMYNNYKRVLFINTSRDCDLQIKEQSKEIARLLKVNYETIDGTNNFLEKIVLGPWDQGDFINIPPFGTVTEEDFGIGERISD</sequence>
<proteinExistence type="predicted"/>
<evidence type="ECO:0000313" key="2">
    <source>
        <dbReference type="EMBL" id="ADL51002.1"/>
    </source>
</evidence>
<dbReference type="RefSeq" id="WP_010076139.1">
    <property type="nucleotide sequence ID" value="NC_014393.1"/>
</dbReference>
<dbReference type="AlphaFoldDB" id="D9SUU7"/>
<dbReference type="eggNOG" id="COG0145">
    <property type="taxonomic scope" value="Bacteria"/>
</dbReference>
<dbReference type="KEGG" id="ccb:Clocel_1247"/>
<keyword evidence="3" id="KW-1185">Reference proteome</keyword>
<dbReference type="OrthoDB" id="9787351at2"/>
<name>D9SUU7_CLOC7</name>
<protein>
    <recommendedName>
        <fullName evidence="1">DUF1638 domain-containing protein</fullName>
    </recommendedName>
</protein>
<evidence type="ECO:0000313" key="3">
    <source>
        <dbReference type="Proteomes" id="UP000002730"/>
    </source>
</evidence>
<dbReference type="STRING" id="573061.Clocel_1247"/>
<dbReference type="HOGENOM" id="CLU_098957_0_0_9"/>
<feature type="domain" description="DUF1638" evidence="1">
    <location>
        <begin position="28"/>
        <end position="192"/>
    </location>
</feature>
<dbReference type="Pfam" id="PF07796">
    <property type="entry name" value="DUF1638"/>
    <property type="match status" value="1"/>
</dbReference>
<reference evidence="2 3" key="1">
    <citation type="submission" date="2010-08" db="EMBL/GenBank/DDBJ databases">
        <title>Complete sequence of Clostridium cellulovorans 743B.</title>
        <authorList>
            <consortium name="US DOE Joint Genome Institute"/>
            <person name="Lucas S."/>
            <person name="Copeland A."/>
            <person name="Lapidus A."/>
            <person name="Cheng J.-F."/>
            <person name="Bruce D."/>
            <person name="Goodwin L."/>
            <person name="Pitluck S."/>
            <person name="Chertkov O."/>
            <person name="Detter J.C."/>
            <person name="Han C."/>
            <person name="Tapia R."/>
            <person name="Land M."/>
            <person name="Hauser L."/>
            <person name="Chang Y.-J."/>
            <person name="Jeffries C."/>
            <person name="Kyrpides N."/>
            <person name="Ivanova N."/>
            <person name="Mikhailova N."/>
            <person name="Hemme C.L."/>
            <person name="Woyke T."/>
        </authorList>
    </citation>
    <scope>NUCLEOTIDE SEQUENCE [LARGE SCALE GENOMIC DNA]</scope>
    <source>
        <strain evidence="3">ATCC 35296 / DSM 3052 / OCM 3 / 743B</strain>
    </source>
</reference>